<organism evidence="4 5">
    <name type="scientific">Roseovarius aestuarii</name>
    <dbReference type="NCBI Taxonomy" id="475083"/>
    <lineage>
        <taxon>Bacteria</taxon>
        <taxon>Pseudomonadati</taxon>
        <taxon>Pseudomonadota</taxon>
        <taxon>Alphaproteobacteria</taxon>
        <taxon>Rhodobacterales</taxon>
        <taxon>Roseobacteraceae</taxon>
        <taxon>Roseovarius</taxon>
    </lineage>
</organism>
<feature type="transmembrane region" description="Helical" evidence="1">
    <location>
        <begin position="15"/>
        <end position="37"/>
    </location>
</feature>
<dbReference type="InterPro" id="IPR029787">
    <property type="entry name" value="Nucleotide_cyclase"/>
</dbReference>
<evidence type="ECO:0000313" key="4">
    <source>
        <dbReference type="EMBL" id="SMC14405.1"/>
    </source>
</evidence>
<feature type="transmembrane region" description="Helical" evidence="1">
    <location>
        <begin position="190"/>
        <end position="215"/>
    </location>
</feature>
<dbReference type="Pfam" id="PF00990">
    <property type="entry name" value="GGDEF"/>
    <property type="match status" value="1"/>
</dbReference>
<dbReference type="InterPro" id="IPR000160">
    <property type="entry name" value="GGDEF_dom"/>
</dbReference>
<dbReference type="Gene3D" id="3.20.20.450">
    <property type="entry name" value="EAL domain"/>
    <property type="match status" value="1"/>
</dbReference>
<dbReference type="InterPro" id="IPR001633">
    <property type="entry name" value="EAL_dom"/>
</dbReference>
<dbReference type="EMBL" id="FWXB01000025">
    <property type="protein sequence ID" value="SMC14405.1"/>
    <property type="molecule type" value="Genomic_DNA"/>
</dbReference>
<dbReference type="NCBIfam" id="TIGR00254">
    <property type="entry name" value="GGDEF"/>
    <property type="match status" value="1"/>
</dbReference>
<dbReference type="SUPFAM" id="SSF103190">
    <property type="entry name" value="Sensory domain-like"/>
    <property type="match status" value="1"/>
</dbReference>
<keyword evidence="1" id="KW-0812">Transmembrane</keyword>
<keyword evidence="1" id="KW-1133">Transmembrane helix</keyword>
<dbReference type="CDD" id="cd01949">
    <property type="entry name" value="GGDEF"/>
    <property type="match status" value="1"/>
</dbReference>
<dbReference type="SMART" id="SM00052">
    <property type="entry name" value="EAL"/>
    <property type="match status" value="1"/>
</dbReference>
<dbReference type="Pfam" id="PF00563">
    <property type="entry name" value="EAL"/>
    <property type="match status" value="1"/>
</dbReference>
<dbReference type="CDD" id="cd01948">
    <property type="entry name" value="EAL"/>
    <property type="match status" value="1"/>
</dbReference>
<feature type="domain" description="GGDEF" evidence="3">
    <location>
        <begin position="260"/>
        <end position="391"/>
    </location>
</feature>
<evidence type="ECO:0000259" key="2">
    <source>
        <dbReference type="PROSITE" id="PS50883"/>
    </source>
</evidence>
<dbReference type="Proteomes" id="UP000193224">
    <property type="component" value="Unassembled WGS sequence"/>
</dbReference>
<protein>
    <submittedName>
        <fullName evidence="4">Cyclic di-GMP phosphodiesterase Gmr</fullName>
        <ecNumber evidence="4">3.1.4.52</ecNumber>
    </submittedName>
</protein>
<keyword evidence="4" id="KW-0378">Hydrolase</keyword>
<evidence type="ECO:0000256" key="1">
    <source>
        <dbReference type="SAM" id="Phobius"/>
    </source>
</evidence>
<feature type="domain" description="EAL" evidence="2">
    <location>
        <begin position="400"/>
        <end position="651"/>
    </location>
</feature>
<dbReference type="InterPro" id="IPR029151">
    <property type="entry name" value="Sensor-like_sf"/>
</dbReference>
<dbReference type="InterPro" id="IPR035919">
    <property type="entry name" value="EAL_sf"/>
</dbReference>
<evidence type="ECO:0000259" key="3">
    <source>
        <dbReference type="PROSITE" id="PS50887"/>
    </source>
</evidence>
<dbReference type="SMART" id="SM00267">
    <property type="entry name" value="GGDEF"/>
    <property type="match status" value="1"/>
</dbReference>
<dbReference type="InterPro" id="IPR052155">
    <property type="entry name" value="Biofilm_reg_signaling"/>
</dbReference>
<dbReference type="PANTHER" id="PTHR44757">
    <property type="entry name" value="DIGUANYLATE CYCLASE DGCP"/>
    <property type="match status" value="1"/>
</dbReference>
<dbReference type="PANTHER" id="PTHR44757:SF2">
    <property type="entry name" value="BIOFILM ARCHITECTURE MAINTENANCE PROTEIN MBAA"/>
    <property type="match status" value="1"/>
</dbReference>
<evidence type="ECO:0000313" key="5">
    <source>
        <dbReference type="Proteomes" id="UP000193224"/>
    </source>
</evidence>
<accession>A0A1X7BY02</accession>
<dbReference type="SUPFAM" id="SSF141868">
    <property type="entry name" value="EAL domain-like"/>
    <property type="match status" value="1"/>
</dbReference>
<dbReference type="AlphaFoldDB" id="A0A1X7BY02"/>
<reference evidence="4 5" key="1">
    <citation type="submission" date="2017-03" db="EMBL/GenBank/DDBJ databases">
        <authorList>
            <person name="Afonso C.L."/>
            <person name="Miller P.J."/>
            <person name="Scott M.A."/>
            <person name="Spackman E."/>
            <person name="Goraichik I."/>
            <person name="Dimitrov K.M."/>
            <person name="Suarez D.L."/>
            <person name="Swayne D.E."/>
        </authorList>
    </citation>
    <scope>NUCLEOTIDE SEQUENCE [LARGE SCALE GENOMIC DNA]</scope>
    <source>
        <strain evidence="4 5">CECT 7745</strain>
    </source>
</reference>
<dbReference type="PROSITE" id="PS50887">
    <property type="entry name" value="GGDEF"/>
    <property type="match status" value="1"/>
</dbReference>
<dbReference type="GO" id="GO:0071111">
    <property type="term" value="F:cyclic-guanylate-specific phosphodiesterase activity"/>
    <property type="evidence" value="ECO:0007669"/>
    <property type="project" value="UniProtKB-EC"/>
</dbReference>
<keyword evidence="1" id="KW-0472">Membrane</keyword>
<proteinExistence type="predicted"/>
<dbReference type="RefSeq" id="WP_176237781.1">
    <property type="nucleotide sequence ID" value="NZ_FWXB01000025.1"/>
</dbReference>
<dbReference type="InterPro" id="IPR043128">
    <property type="entry name" value="Rev_trsase/Diguanyl_cyclase"/>
</dbReference>
<keyword evidence="5" id="KW-1185">Reference proteome</keyword>
<dbReference type="Gene3D" id="3.30.70.270">
    <property type="match status" value="1"/>
</dbReference>
<gene>
    <name evidence="4" type="primary">gmr_6</name>
    <name evidence="4" type="ORF">ROA7745_04272</name>
</gene>
<dbReference type="EC" id="3.1.4.52" evidence="4"/>
<dbReference type="PROSITE" id="PS50883">
    <property type="entry name" value="EAL"/>
    <property type="match status" value="1"/>
</dbReference>
<dbReference type="SUPFAM" id="SSF55073">
    <property type="entry name" value="Nucleotide cyclase"/>
    <property type="match status" value="1"/>
</dbReference>
<name>A0A1X7BY02_9RHOB</name>
<sequence length="654" mass="73568">MESRRFSGIWFPRSIVSGVTLSLLLVCVMTGVITYGVHRLINTAITTAIKSEAIQEANKWAKYINATSPDLSKMLDDGTLTPEQSEIVQAAIDYNNVYSFMIFDLQGRLIFESDEGVLVDPRNQAFSEEAQGVIQSGEPNVSLIERQSYSTLPDVFINALVPVYGTNDKMIGAIHLFMDKSDQAALFHQFLNWLGNLLPILCALLYSIPSLAFVLKREQSNAKTRHVNHLSRFDHLTGALNRHTMSAEAKKRFALCPANEHIGVMFLDIDKFKTINDENGHEFGDACLHNVASILMGNVRATDLVGRMGGDEFVVAMPDTTHEELERIGKRMLSDARKPFEYKGRTIRSSISIGYRLSPNGETPQTALHCADLALYHAKANGRDAMVEYFPELDVALNRRREIEATMREALVNKRFETVFQPITNPKDNSVIGFEALLRLTSESGEQIPPTEFIPIAEETGLIHELGLQTLRNAIKTALNWPSHVFLSVNMSPRQFDRDDLIEKISAILTELNFPAHRLELEVTESLLMENELRVSEHLADLRHLGISIAMDDFGTGYSSLGYLWKYEFNKLKIDKVFLEGYDFDGERYREIIETIVVLGHKMGMQVTIEGVEDERHTDMLQSLGCDQYQGFLFGKPMAAVETLDVPWGHAKTA</sequence>